<dbReference type="RefSeq" id="WP_341415995.1">
    <property type="nucleotide sequence ID" value="NZ_JBBPCC010000007.1"/>
</dbReference>
<organism evidence="6 7">
    <name type="scientific">Paenibacillus filicis</name>
    <dbReference type="NCBI Taxonomy" id="669464"/>
    <lineage>
        <taxon>Bacteria</taxon>
        <taxon>Bacillati</taxon>
        <taxon>Bacillota</taxon>
        <taxon>Bacilli</taxon>
        <taxon>Bacillales</taxon>
        <taxon>Paenibacillaceae</taxon>
        <taxon>Paenibacillus</taxon>
    </lineage>
</organism>
<evidence type="ECO:0000256" key="1">
    <source>
        <dbReference type="ARBA" id="ARBA00000798"/>
    </source>
</evidence>
<accession>A0ABU9DJ67</accession>
<dbReference type="EMBL" id="JBBPCC010000007">
    <property type="protein sequence ID" value="MEK8128905.1"/>
    <property type="molecule type" value="Genomic_DNA"/>
</dbReference>
<dbReference type="Pfam" id="PF13091">
    <property type="entry name" value="PLDc_2"/>
    <property type="match status" value="2"/>
</dbReference>
<keyword evidence="2" id="KW-0677">Repeat</keyword>
<evidence type="ECO:0000313" key="6">
    <source>
        <dbReference type="EMBL" id="MEK8128905.1"/>
    </source>
</evidence>
<evidence type="ECO:0000256" key="4">
    <source>
        <dbReference type="ARBA" id="ARBA00023098"/>
    </source>
</evidence>
<name>A0ABU9DJ67_9BACL</name>
<dbReference type="SUPFAM" id="SSF56024">
    <property type="entry name" value="Phospholipase D/nuclease"/>
    <property type="match status" value="2"/>
</dbReference>
<dbReference type="InterPro" id="IPR001736">
    <property type="entry name" value="PLipase_D/transphosphatidylase"/>
</dbReference>
<dbReference type="PROSITE" id="PS50035">
    <property type="entry name" value="PLD"/>
    <property type="match status" value="1"/>
</dbReference>
<evidence type="ECO:0000256" key="3">
    <source>
        <dbReference type="ARBA" id="ARBA00022801"/>
    </source>
</evidence>
<evidence type="ECO:0000313" key="7">
    <source>
        <dbReference type="Proteomes" id="UP001469365"/>
    </source>
</evidence>
<dbReference type="InterPro" id="IPR025202">
    <property type="entry name" value="PLD-like_dom"/>
</dbReference>
<sequence length="472" mass="52651">MNQTEHSLLERHESYIPPVADASYPPRSGNRLQPLVDSAPTFRRICEAIEAAQHSVWIAVTFMDPDFEMPDGRGSVLDVLDRAAARGLDVRVLCWRPNPESSGYGQAFPGSPADHERLAARGSRFLIRWDRAHGYFCQHQKFWLVDAGNESETAFIGGINPTFGAFEPGHRGEGQRHDIYVEVTGPSATDVHHNFVQRWNEASERAEADGVWGHDGDDELALPDRVSAPRGDSLVQIQRNVHAGRYFRSYPVPGGSSVDIAAGERAVTEQYIQAIDAARRSIYIENQALPVPEIAARLEAALKRGVEIVLLVPAEPESYVRTFRQDPSRSSFFESIEALGRYDNFTLAGIAGPNELGIRSPIYVHAKIMLIDDVWATIGSCNLHFNSINGHTEMNASIWDAKMVRMLRCQLLSEHLGQETAHLEDREALCLYRSIAGDNRRRAERGDFDWQGLAISLDTMTYGEPDLQFGQS</sequence>
<dbReference type="PANTHER" id="PTHR18896:SF76">
    <property type="entry name" value="PHOSPHOLIPASE"/>
    <property type="match status" value="1"/>
</dbReference>
<protein>
    <submittedName>
        <fullName evidence="6">Phosphatidylserine/phosphatidylglycerophosphate/ cardiolipin synthase family protein</fullName>
    </submittedName>
</protein>
<dbReference type="InterPro" id="IPR015679">
    <property type="entry name" value="PLipase_D_fam"/>
</dbReference>
<dbReference type="Gene3D" id="3.30.870.10">
    <property type="entry name" value="Endonuclease Chain A"/>
    <property type="match status" value="2"/>
</dbReference>
<dbReference type="Proteomes" id="UP001469365">
    <property type="component" value="Unassembled WGS sequence"/>
</dbReference>
<keyword evidence="3" id="KW-0378">Hydrolase</keyword>
<keyword evidence="4" id="KW-0443">Lipid metabolism</keyword>
<dbReference type="PANTHER" id="PTHR18896">
    <property type="entry name" value="PHOSPHOLIPASE D"/>
    <property type="match status" value="1"/>
</dbReference>
<feature type="domain" description="PLD phosphodiesterase" evidence="5">
    <location>
        <begin position="360"/>
        <end position="387"/>
    </location>
</feature>
<evidence type="ECO:0000259" key="5">
    <source>
        <dbReference type="PROSITE" id="PS50035"/>
    </source>
</evidence>
<proteinExistence type="predicted"/>
<comment type="catalytic activity">
    <reaction evidence="1">
        <text>a 1,2-diacyl-sn-glycero-3-phosphocholine + H2O = a 1,2-diacyl-sn-glycero-3-phosphate + choline + H(+)</text>
        <dbReference type="Rhea" id="RHEA:14445"/>
        <dbReference type="ChEBI" id="CHEBI:15354"/>
        <dbReference type="ChEBI" id="CHEBI:15377"/>
        <dbReference type="ChEBI" id="CHEBI:15378"/>
        <dbReference type="ChEBI" id="CHEBI:57643"/>
        <dbReference type="ChEBI" id="CHEBI:58608"/>
        <dbReference type="EC" id="3.1.4.4"/>
    </reaction>
</comment>
<reference evidence="6 7" key="1">
    <citation type="submission" date="2024-04" db="EMBL/GenBank/DDBJ databases">
        <title>draft genome sequnece of Paenibacillus filicis.</title>
        <authorList>
            <person name="Kim D.-U."/>
        </authorList>
    </citation>
    <scope>NUCLEOTIDE SEQUENCE [LARGE SCALE GENOMIC DNA]</scope>
    <source>
        <strain evidence="6 7">KACC14197</strain>
    </source>
</reference>
<gene>
    <name evidence="6" type="ORF">WMW72_13455</name>
</gene>
<evidence type="ECO:0000256" key="2">
    <source>
        <dbReference type="ARBA" id="ARBA00022737"/>
    </source>
</evidence>
<comment type="caution">
    <text evidence="6">The sequence shown here is derived from an EMBL/GenBank/DDBJ whole genome shotgun (WGS) entry which is preliminary data.</text>
</comment>
<keyword evidence="7" id="KW-1185">Reference proteome</keyword>
<dbReference type="SMART" id="SM00155">
    <property type="entry name" value="PLDc"/>
    <property type="match status" value="2"/>
</dbReference>